<evidence type="ECO:0000256" key="7">
    <source>
        <dbReference type="SAM" id="MobiDB-lite"/>
    </source>
</evidence>
<evidence type="ECO:0000256" key="2">
    <source>
        <dbReference type="ARBA" id="ARBA00010325"/>
    </source>
</evidence>
<evidence type="ECO:0000259" key="8">
    <source>
        <dbReference type="Pfam" id="PF04690"/>
    </source>
</evidence>
<dbReference type="InterPro" id="IPR056776">
    <property type="entry name" value="YABBY_N"/>
</dbReference>
<dbReference type="PANTHER" id="PTHR31675:SF8">
    <property type="entry name" value="AXIAL REGULATOR YABBY 4"/>
    <property type="match status" value="1"/>
</dbReference>
<dbReference type="GO" id="GO:0008270">
    <property type="term" value="F:zinc ion binding"/>
    <property type="evidence" value="ECO:0007669"/>
    <property type="project" value="UniProtKB-KW"/>
</dbReference>
<accession>A0AAD8NHY5</accession>
<comment type="subcellular location">
    <subcellularLocation>
        <location evidence="1">Nucleus</location>
    </subcellularLocation>
</comment>
<dbReference type="GO" id="GO:0045165">
    <property type="term" value="P:cell fate commitment"/>
    <property type="evidence" value="ECO:0007669"/>
    <property type="project" value="TreeGrafter"/>
</dbReference>
<dbReference type="InterPro" id="IPR006780">
    <property type="entry name" value="YABBY"/>
</dbReference>
<evidence type="ECO:0000256" key="1">
    <source>
        <dbReference type="ARBA" id="ARBA00004123"/>
    </source>
</evidence>
<evidence type="ECO:0000259" key="9">
    <source>
        <dbReference type="Pfam" id="PF24868"/>
    </source>
</evidence>
<dbReference type="GO" id="GO:0009944">
    <property type="term" value="P:polarity specification of adaxial/abaxial axis"/>
    <property type="evidence" value="ECO:0007669"/>
    <property type="project" value="TreeGrafter"/>
</dbReference>
<keyword evidence="5" id="KW-0862">Zinc</keyword>
<evidence type="ECO:0000256" key="3">
    <source>
        <dbReference type="ARBA" id="ARBA00022723"/>
    </source>
</evidence>
<reference evidence="10" key="1">
    <citation type="journal article" date="2023" name="bioRxiv">
        <title>Improved chromosome-level genome assembly for marigold (Tagetes erecta).</title>
        <authorList>
            <person name="Jiang F."/>
            <person name="Yuan L."/>
            <person name="Wang S."/>
            <person name="Wang H."/>
            <person name="Xu D."/>
            <person name="Wang A."/>
            <person name="Fan W."/>
        </authorList>
    </citation>
    <scope>NUCLEOTIDE SEQUENCE</scope>
    <source>
        <strain evidence="10">WSJ</strain>
        <tissue evidence="10">Leaf</tissue>
    </source>
</reference>
<proteinExistence type="inferred from homology"/>
<evidence type="ECO:0000256" key="5">
    <source>
        <dbReference type="ARBA" id="ARBA00022833"/>
    </source>
</evidence>
<keyword evidence="6" id="KW-0539">Nucleus</keyword>
<feature type="domain" description="YABBY protein C-terminal" evidence="8">
    <location>
        <begin position="65"/>
        <end position="128"/>
    </location>
</feature>
<evidence type="ECO:0000313" key="11">
    <source>
        <dbReference type="Proteomes" id="UP001229421"/>
    </source>
</evidence>
<dbReference type="PANTHER" id="PTHR31675">
    <property type="entry name" value="PROTEIN YABBY 6-RELATED"/>
    <property type="match status" value="1"/>
</dbReference>
<dbReference type="InterPro" id="IPR056775">
    <property type="entry name" value="YABBY_C"/>
</dbReference>
<comment type="similarity">
    <text evidence="2">Belongs to the YABBY family.</text>
</comment>
<dbReference type="Gene3D" id="1.10.30.10">
    <property type="entry name" value="High mobility group box domain"/>
    <property type="match status" value="1"/>
</dbReference>
<dbReference type="GO" id="GO:0005634">
    <property type="term" value="C:nucleus"/>
    <property type="evidence" value="ECO:0007669"/>
    <property type="project" value="UniProtKB-SubCell"/>
</dbReference>
<dbReference type="InterPro" id="IPR036910">
    <property type="entry name" value="HMG_box_dom_sf"/>
</dbReference>
<feature type="domain" description="YABBY N-terminal" evidence="9">
    <location>
        <begin position="13"/>
        <end position="63"/>
    </location>
</feature>
<evidence type="ECO:0000313" key="10">
    <source>
        <dbReference type="EMBL" id="KAK1408691.1"/>
    </source>
</evidence>
<evidence type="ECO:0000256" key="4">
    <source>
        <dbReference type="ARBA" id="ARBA00022771"/>
    </source>
</evidence>
<dbReference type="Pfam" id="PF24868">
    <property type="entry name" value="YABBY_N"/>
    <property type="match status" value="1"/>
</dbReference>
<dbReference type="SUPFAM" id="SSF47095">
    <property type="entry name" value="HMG-box"/>
    <property type="match status" value="1"/>
</dbReference>
<dbReference type="Proteomes" id="UP001229421">
    <property type="component" value="Unassembled WGS sequence"/>
</dbReference>
<comment type="caution">
    <text evidence="10">The sequence shown here is derived from an EMBL/GenBank/DDBJ whole genome shotgun (WGS) entry which is preliminary data.</text>
</comment>
<name>A0AAD8NHY5_TARER</name>
<keyword evidence="4" id="KW-0863">Zinc-finger</keyword>
<dbReference type="Pfam" id="PF04690">
    <property type="entry name" value="YABBY"/>
    <property type="match status" value="1"/>
</dbReference>
<protein>
    <submittedName>
        <fullName evidence="10">Uncharacterized protein</fullName>
    </submittedName>
</protein>
<gene>
    <name evidence="10" type="ORF">QVD17_40681</name>
</gene>
<feature type="region of interest" description="Disordered" evidence="7">
    <location>
        <begin position="116"/>
        <end position="156"/>
    </location>
</feature>
<sequence>MSTFNHLVDLQRQEQICYVQCGFCTTVLLVCVPFRCLSMVVTVKCGHCTGLLSVNMMTSSFSQHDDDDLEAVNRIVNKPPEKKQRTPSTYNKFMKEEIRRVKTQHPNMSHKQAFITAAKNWAHSPSSQQDEEDNKSKGSGCKPTMMIQELGSNQSS</sequence>
<evidence type="ECO:0000256" key="6">
    <source>
        <dbReference type="ARBA" id="ARBA00023242"/>
    </source>
</evidence>
<dbReference type="EMBL" id="JAUHHV010000011">
    <property type="protein sequence ID" value="KAK1408691.1"/>
    <property type="molecule type" value="Genomic_DNA"/>
</dbReference>
<keyword evidence="3" id="KW-0479">Metal-binding</keyword>
<organism evidence="10 11">
    <name type="scientific">Tagetes erecta</name>
    <name type="common">African marigold</name>
    <dbReference type="NCBI Taxonomy" id="13708"/>
    <lineage>
        <taxon>Eukaryota</taxon>
        <taxon>Viridiplantae</taxon>
        <taxon>Streptophyta</taxon>
        <taxon>Embryophyta</taxon>
        <taxon>Tracheophyta</taxon>
        <taxon>Spermatophyta</taxon>
        <taxon>Magnoliopsida</taxon>
        <taxon>eudicotyledons</taxon>
        <taxon>Gunneridae</taxon>
        <taxon>Pentapetalae</taxon>
        <taxon>asterids</taxon>
        <taxon>campanulids</taxon>
        <taxon>Asterales</taxon>
        <taxon>Asteraceae</taxon>
        <taxon>Asteroideae</taxon>
        <taxon>Heliantheae alliance</taxon>
        <taxon>Tageteae</taxon>
        <taxon>Tagetes</taxon>
    </lineage>
</organism>
<dbReference type="GO" id="GO:0048481">
    <property type="term" value="P:plant ovule development"/>
    <property type="evidence" value="ECO:0007669"/>
    <property type="project" value="TreeGrafter"/>
</dbReference>
<keyword evidence="11" id="KW-1185">Reference proteome</keyword>
<dbReference type="AlphaFoldDB" id="A0AAD8NHY5"/>